<comment type="caution">
    <text evidence="1">The sequence shown here is derived from an EMBL/GenBank/DDBJ whole genome shotgun (WGS) entry which is preliminary data.</text>
</comment>
<dbReference type="EMBL" id="BGPR01004377">
    <property type="protein sequence ID" value="GBM98994.1"/>
    <property type="molecule type" value="Genomic_DNA"/>
</dbReference>
<accession>A0A4Y2K9V8</accession>
<proteinExistence type="predicted"/>
<name>A0A4Y2K9V8_ARAVE</name>
<keyword evidence="2" id="KW-1185">Reference proteome</keyword>
<reference evidence="1 2" key="1">
    <citation type="journal article" date="2019" name="Sci. Rep.">
        <title>Orb-weaving spider Araneus ventricosus genome elucidates the spidroin gene catalogue.</title>
        <authorList>
            <person name="Kono N."/>
            <person name="Nakamura H."/>
            <person name="Ohtoshi R."/>
            <person name="Moran D.A.P."/>
            <person name="Shinohara A."/>
            <person name="Yoshida Y."/>
            <person name="Fujiwara M."/>
            <person name="Mori M."/>
            <person name="Tomita M."/>
            <person name="Arakawa K."/>
        </authorList>
    </citation>
    <scope>NUCLEOTIDE SEQUENCE [LARGE SCALE GENOMIC DNA]</scope>
</reference>
<protein>
    <submittedName>
        <fullName evidence="1">Uncharacterized protein</fullName>
    </submittedName>
</protein>
<evidence type="ECO:0000313" key="1">
    <source>
        <dbReference type="EMBL" id="GBM98994.1"/>
    </source>
</evidence>
<sequence length="126" mass="14720">MQFLPSSLGLPKPTKNLNEYCRSTLHRRGTLFQWPKGWWDGCNILEKHLIRKSKAMDRDLRTVPTGSCNCVCVLDRITTAINPQRRWWNAKTRTLGTGLFYLYALEKLTIEKEFFFLLWGPKLSSV</sequence>
<organism evidence="1 2">
    <name type="scientific">Araneus ventricosus</name>
    <name type="common">Orbweaver spider</name>
    <name type="synonym">Epeira ventricosa</name>
    <dbReference type="NCBI Taxonomy" id="182803"/>
    <lineage>
        <taxon>Eukaryota</taxon>
        <taxon>Metazoa</taxon>
        <taxon>Ecdysozoa</taxon>
        <taxon>Arthropoda</taxon>
        <taxon>Chelicerata</taxon>
        <taxon>Arachnida</taxon>
        <taxon>Araneae</taxon>
        <taxon>Araneomorphae</taxon>
        <taxon>Entelegynae</taxon>
        <taxon>Araneoidea</taxon>
        <taxon>Araneidae</taxon>
        <taxon>Araneus</taxon>
    </lineage>
</organism>
<dbReference type="Proteomes" id="UP000499080">
    <property type="component" value="Unassembled WGS sequence"/>
</dbReference>
<evidence type="ECO:0000313" key="2">
    <source>
        <dbReference type="Proteomes" id="UP000499080"/>
    </source>
</evidence>
<dbReference type="AlphaFoldDB" id="A0A4Y2K9V8"/>
<gene>
    <name evidence="1" type="ORF">AVEN_45566_1</name>
</gene>